<dbReference type="OrthoDB" id="7562115at2"/>
<gene>
    <name evidence="2" type="ORF">SAMN06265173_12648</name>
</gene>
<dbReference type="Pfam" id="PF06356">
    <property type="entry name" value="DUF1064"/>
    <property type="match status" value="1"/>
</dbReference>
<evidence type="ECO:0000313" key="3">
    <source>
        <dbReference type="Proteomes" id="UP000316030"/>
    </source>
</evidence>
<evidence type="ECO:0000313" key="2">
    <source>
        <dbReference type="EMBL" id="SMO93686.1"/>
    </source>
</evidence>
<proteinExistence type="predicted"/>
<keyword evidence="3" id="KW-1185">Reference proteome</keyword>
<feature type="region of interest" description="Disordered" evidence="1">
    <location>
        <begin position="1"/>
        <end position="30"/>
    </location>
</feature>
<dbReference type="EMBL" id="FXTO01000026">
    <property type="protein sequence ID" value="SMO93686.1"/>
    <property type="molecule type" value="Genomic_DNA"/>
</dbReference>
<feature type="compositionally biased region" description="Basic residues" evidence="1">
    <location>
        <begin position="13"/>
        <end position="26"/>
    </location>
</feature>
<dbReference type="InterPro" id="IPR009414">
    <property type="entry name" value="DUF1064"/>
</dbReference>
<name>A0A521FC22_9RHOB</name>
<evidence type="ECO:0008006" key="4">
    <source>
        <dbReference type="Google" id="ProtNLM"/>
    </source>
</evidence>
<accession>A0A521FC22</accession>
<protein>
    <recommendedName>
        <fullName evidence="4">DUF1064 domain-containing protein</fullName>
    </recommendedName>
</protein>
<dbReference type="Proteomes" id="UP000316030">
    <property type="component" value="Unassembled WGS sequence"/>
</dbReference>
<sequence>MTQRMTATEFLSSHHKGTTKGKKTRPNKFGAKKTTVDGITFDSEHEAKRYRELKTLERAGLISDLSLQVIIPLIGANGEQLRGESGRKLTYRADFKYCDDGKTIIEDAKGTKTKDYLLKKSILAAQGIEIVEV</sequence>
<organism evidence="2 3">
    <name type="scientific">Thalassovita litoralis</name>
    <dbReference type="NCBI Taxonomy" id="1010611"/>
    <lineage>
        <taxon>Bacteria</taxon>
        <taxon>Pseudomonadati</taxon>
        <taxon>Pseudomonadota</taxon>
        <taxon>Alphaproteobacteria</taxon>
        <taxon>Rhodobacterales</taxon>
        <taxon>Roseobacteraceae</taxon>
        <taxon>Thalassovita</taxon>
    </lineage>
</organism>
<reference evidence="2 3" key="1">
    <citation type="submission" date="2017-05" db="EMBL/GenBank/DDBJ databases">
        <authorList>
            <person name="Varghese N."/>
            <person name="Submissions S."/>
        </authorList>
    </citation>
    <scope>NUCLEOTIDE SEQUENCE [LARGE SCALE GENOMIC DNA]</scope>
    <source>
        <strain evidence="2 3">DSM 29506</strain>
    </source>
</reference>
<evidence type="ECO:0000256" key="1">
    <source>
        <dbReference type="SAM" id="MobiDB-lite"/>
    </source>
</evidence>
<dbReference type="RefSeq" id="WP_142494360.1">
    <property type="nucleotide sequence ID" value="NZ_FXTO01000026.1"/>
</dbReference>
<feature type="compositionally biased region" description="Polar residues" evidence="1">
    <location>
        <begin position="1"/>
        <end position="11"/>
    </location>
</feature>
<dbReference type="AlphaFoldDB" id="A0A521FC22"/>